<protein>
    <submittedName>
        <fullName evidence="4">DUF4430 domain-containing protein</fullName>
    </submittedName>
</protein>
<feature type="region of interest" description="Disordered" evidence="1">
    <location>
        <begin position="1"/>
        <end position="48"/>
    </location>
</feature>
<dbReference type="Gene3D" id="2.170.130.30">
    <property type="match status" value="1"/>
</dbReference>
<evidence type="ECO:0000256" key="2">
    <source>
        <dbReference type="SAM" id="Phobius"/>
    </source>
</evidence>
<name>A0A9D2UVM2_9ACTN</name>
<keyword evidence="2" id="KW-1133">Transmembrane helix</keyword>
<feature type="region of interest" description="Disordered" evidence="1">
    <location>
        <begin position="87"/>
        <end position="202"/>
    </location>
</feature>
<feature type="compositionally biased region" description="Acidic residues" evidence="1">
    <location>
        <begin position="97"/>
        <end position="109"/>
    </location>
</feature>
<reference evidence="4" key="2">
    <citation type="submission" date="2021-09" db="EMBL/GenBank/DDBJ databases">
        <authorList>
            <person name="Gilroy R."/>
        </authorList>
    </citation>
    <scope>NUCLEOTIDE SEQUENCE</scope>
    <source>
        <strain evidence="4">ChiGjej6B6-11269</strain>
    </source>
</reference>
<proteinExistence type="predicted"/>
<evidence type="ECO:0000256" key="1">
    <source>
        <dbReference type="SAM" id="MobiDB-lite"/>
    </source>
</evidence>
<sequence length="307" mass="29958">MADLNGDAKRETTLEGAGEQGNEPKRDSAAAAALTVGSDAGSASSRQPRRASRIVAWCVLALAAVAIVACGWAVVAPSLQQQSDAQRTQNAVSASGEETDGSADVEGESTNDGQGQNATSAEDDASSDDSAGSSQAASGADASAATSGSSSSDGAESSSGRQSSSGASSSGSSGSASDGTEAPSGSGSGSSNSGSATERPPADNTVTVTVTIDSSAAGSPVSLSTTLTFEQGATVYDALVGTGVAVGASQTAYGVYVSSIGGLAEKQYGPNSGWTYYVNGTFVNTACSGCVLSDGDSVLWTYVNVTE</sequence>
<organism evidence="4 5">
    <name type="scientific">Slackia equolifaciens</name>
    <dbReference type="NCBI Taxonomy" id="498718"/>
    <lineage>
        <taxon>Bacteria</taxon>
        <taxon>Bacillati</taxon>
        <taxon>Actinomycetota</taxon>
        <taxon>Coriobacteriia</taxon>
        <taxon>Eggerthellales</taxon>
        <taxon>Eggerthellaceae</taxon>
        <taxon>Slackia</taxon>
    </lineage>
</organism>
<feature type="transmembrane region" description="Helical" evidence="2">
    <location>
        <begin position="54"/>
        <end position="75"/>
    </location>
</feature>
<keyword evidence="2" id="KW-0812">Transmembrane</keyword>
<dbReference type="Proteomes" id="UP000786989">
    <property type="component" value="Unassembled WGS sequence"/>
</dbReference>
<feature type="domain" description="Transcobalamin-like C-terminal" evidence="3">
    <location>
        <begin position="232"/>
        <end position="303"/>
    </location>
</feature>
<dbReference type="AlphaFoldDB" id="A0A9D2UVM2"/>
<evidence type="ECO:0000259" key="3">
    <source>
        <dbReference type="Pfam" id="PF14478"/>
    </source>
</evidence>
<comment type="caution">
    <text evidence="4">The sequence shown here is derived from an EMBL/GenBank/DDBJ whole genome shotgun (WGS) entry which is preliminary data.</text>
</comment>
<gene>
    <name evidence="4" type="ORF">K8U77_01515</name>
</gene>
<evidence type="ECO:0000313" key="4">
    <source>
        <dbReference type="EMBL" id="HJF64781.1"/>
    </source>
</evidence>
<dbReference type="InterPro" id="IPR027954">
    <property type="entry name" value="Transcobalamin-like_C"/>
</dbReference>
<dbReference type="EMBL" id="DYWI01000024">
    <property type="protein sequence ID" value="HJF64781.1"/>
    <property type="molecule type" value="Genomic_DNA"/>
</dbReference>
<keyword evidence="2" id="KW-0472">Membrane</keyword>
<feature type="compositionally biased region" description="Basic and acidic residues" evidence="1">
    <location>
        <begin position="1"/>
        <end position="13"/>
    </location>
</feature>
<evidence type="ECO:0000313" key="5">
    <source>
        <dbReference type="Proteomes" id="UP000786989"/>
    </source>
</evidence>
<feature type="compositionally biased region" description="Low complexity" evidence="1">
    <location>
        <begin position="128"/>
        <end position="195"/>
    </location>
</feature>
<dbReference type="Pfam" id="PF14478">
    <property type="entry name" value="DUF4430"/>
    <property type="match status" value="1"/>
</dbReference>
<reference evidence="4" key="1">
    <citation type="journal article" date="2021" name="PeerJ">
        <title>Extensive microbial diversity within the chicken gut microbiome revealed by metagenomics and culture.</title>
        <authorList>
            <person name="Gilroy R."/>
            <person name="Ravi A."/>
            <person name="Getino M."/>
            <person name="Pursley I."/>
            <person name="Horton D.L."/>
            <person name="Alikhan N.F."/>
            <person name="Baker D."/>
            <person name="Gharbi K."/>
            <person name="Hall N."/>
            <person name="Watson M."/>
            <person name="Adriaenssens E.M."/>
            <person name="Foster-Nyarko E."/>
            <person name="Jarju S."/>
            <person name="Secka A."/>
            <person name="Antonio M."/>
            <person name="Oren A."/>
            <person name="Chaudhuri R.R."/>
            <person name="La Ragione R."/>
            <person name="Hildebrand F."/>
            <person name="Pallen M.J."/>
        </authorList>
    </citation>
    <scope>NUCLEOTIDE SEQUENCE</scope>
    <source>
        <strain evidence="4">ChiGjej6B6-11269</strain>
    </source>
</reference>
<accession>A0A9D2UVM2</accession>